<reference evidence="1" key="1">
    <citation type="submission" date="2023-10" db="EMBL/GenBank/DDBJ databases">
        <title>Genome assembly of Pristionchus species.</title>
        <authorList>
            <person name="Yoshida K."/>
            <person name="Sommer R.J."/>
        </authorList>
    </citation>
    <scope>NUCLEOTIDE SEQUENCE</scope>
    <source>
        <strain evidence="1">RS5133</strain>
    </source>
</reference>
<feature type="non-terminal residue" evidence="1">
    <location>
        <position position="67"/>
    </location>
</feature>
<proteinExistence type="predicted"/>
<protein>
    <submittedName>
        <fullName evidence="1">Uncharacterized protein</fullName>
    </submittedName>
</protein>
<dbReference type="EMBL" id="BTSY01000005">
    <property type="protein sequence ID" value="GMT30587.1"/>
    <property type="molecule type" value="Genomic_DNA"/>
</dbReference>
<organism evidence="1 2">
    <name type="scientific">Pristionchus fissidentatus</name>
    <dbReference type="NCBI Taxonomy" id="1538716"/>
    <lineage>
        <taxon>Eukaryota</taxon>
        <taxon>Metazoa</taxon>
        <taxon>Ecdysozoa</taxon>
        <taxon>Nematoda</taxon>
        <taxon>Chromadorea</taxon>
        <taxon>Rhabditida</taxon>
        <taxon>Rhabditina</taxon>
        <taxon>Diplogasteromorpha</taxon>
        <taxon>Diplogasteroidea</taxon>
        <taxon>Neodiplogasteridae</taxon>
        <taxon>Pristionchus</taxon>
    </lineage>
</organism>
<evidence type="ECO:0000313" key="2">
    <source>
        <dbReference type="Proteomes" id="UP001432322"/>
    </source>
</evidence>
<sequence length="67" mass="8286">SFRERIRHIFNDCEFWSIYIYLCDNCDEALFRETLDWCMRIRCTRLMMYTRGGWCSRVLTDESYHGT</sequence>
<comment type="caution">
    <text evidence="1">The sequence shown here is derived from an EMBL/GenBank/DDBJ whole genome shotgun (WGS) entry which is preliminary data.</text>
</comment>
<gene>
    <name evidence="1" type="ORF">PFISCL1PPCAC_21885</name>
</gene>
<dbReference type="AlphaFoldDB" id="A0AAV5WHT4"/>
<dbReference type="Proteomes" id="UP001432322">
    <property type="component" value="Unassembled WGS sequence"/>
</dbReference>
<keyword evidence="2" id="KW-1185">Reference proteome</keyword>
<accession>A0AAV5WHT4</accession>
<feature type="non-terminal residue" evidence="1">
    <location>
        <position position="1"/>
    </location>
</feature>
<name>A0AAV5WHT4_9BILA</name>
<evidence type="ECO:0000313" key="1">
    <source>
        <dbReference type="EMBL" id="GMT30587.1"/>
    </source>
</evidence>